<dbReference type="EMBL" id="JBDFQZ010000008">
    <property type="protein sequence ID" value="KAK9700075.1"/>
    <property type="molecule type" value="Genomic_DNA"/>
</dbReference>
<protein>
    <recommendedName>
        <fullName evidence="3">Protein N-terminal asparagine amidohydrolase</fullName>
    </recommendedName>
</protein>
<dbReference type="Pfam" id="PF14736">
    <property type="entry name" value="N_Asn_amidohyd"/>
    <property type="match status" value="1"/>
</dbReference>
<evidence type="ECO:0008006" key="3">
    <source>
        <dbReference type="Google" id="ProtNLM"/>
    </source>
</evidence>
<dbReference type="GO" id="GO:0006511">
    <property type="term" value="P:ubiquitin-dependent protein catabolic process"/>
    <property type="evidence" value="ECO:0007669"/>
    <property type="project" value="TreeGrafter"/>
</dbReference>
<reference evidence="1" key="1">
    <citation type="submission" date="2024-03" db="EMBL/GenBank/DDBJ databases">
        <title>WGS assembly of Saponaria officinalis var. Norfolk2.</title>
        <authorList>
            <person name="Jenkins J."/>
            <person name="Shu S."/>
            <person name="Grimwood J."/>
            <person name="Barry K."/>
            <person name="Goodstein D."/>
            <person name="Schmutz J."/>
            <person name="Leebens-Mack J."/>
            <person name="Osbourn A."/>
        </authorList>
    </citation>
    <scope>NUCLEOTIDE SEQUENCE [LARGE SCALE GENOMIC DNA]</scope>
    <source>
        <strain evidence="1">JIC</strain>
    </source>
</reference>
<dbReference type="PANTHER" id="PTHR12498">
    <property type="entry name" value="N-TERMINAL ASPARAGINE AMIDOHYDROLASE"/>
    <property type="match status" value="1"/>
</dbReference>
<accession>A0AAW1JB48</accession>
<sequence length="345" mass="39156">MIFVGGVLFHNDFANEESCDLDGLLEHPALVSASLSLKATPEKKFSVSEASSEGLTKSKHVYVFQREYATVDPMFVDWVGTDEATTCVGVAIRNRDNGITSVGHMDSPNIVELGLSQMLSKLADHKLDTEIDVHLIGGYEDIPPMLANQTRSRRNFEEGYSRPLCAKIIEVLGKSALKFHVQSLFVLSHNTRRDGEGKTYPIFTGLMVETLTGAITPAIFDETTRCPDELVRRIRQSASYEDPRWKGRLLDTYDTETDRFIIAPCSWTARFVRMTSYLQQFTDSEVLHNCSTSPYAEAPDFVYNQRRQWDYLIKHSDWTDVFRMGQPRVFTRDANGGWVMVEQEQ</sequence>
<evidence type="ECO:0000313" key="1">
    <source>
        <dbReference type="EMBL" id="KAK9700075.1"/>
    </source>
</evidence>
<proteinExistence type="predicted"/>
<dbReference type="AlphaFoldDB" id="A0AAW1JB48"/>
<evidence type="ECO:0000313" key="2">
    <source>
        <dbReference type="Proteomes" id="UP001443914"/>
    </source>
</evidence>
<dbReference type="GO" id="GO:0005634">
    <property type="term" value="C:nucleus"/>
    <property type="evidence" value="ECO:0007669"/>
    <property type="project" value="TreeGrafter"/>
</dbReference>
<dbReference type="Proteomes" id="UP001443914">
    <property type="component" value="Unassembled WGS sequence"/>
</dbReference>
<gene>
    <name evidence="1" type="ORF">RND81_08G215800</name>
</gene>
<comment type="caution">
    <text evidence="1">The sequence shown here is derived from an EMBL/GenBank/DDBJ whole genome shotgun (WGS) entry which is preliminary data.</text>
</comment>
<organism evidence="1 2">
    <name type="scientific">Saponaria officinalis</name>
    <name type="common">Common soapwort</name>
    <name type="synonym">Lychnis saponaria</name>
    <dbReference type="NCBI Taxonomy" id="3572"/>
    <lineage>
        <taxon>Eukaryota</taxon>
        <taxon>Viridiplantae</taxon>
        <taxon>Streptophyta</taxon>
        <taxon>Embryophyta</taxon>
        <taxon>Tracheophyta</taxon>
        <taxon>Spermatophyta</taxon>
        <taxon>Magnoliopsida</taxon>
        <taxon>eudicotyledons</taxon>
        <taxon>Gunneridae</taxon>
        <taxon>Pentapetalae</taxon>
        <taxon>Caryophyllales</taxon>
        <taxon>Caryophyllaceae</taxon>
        <taxon>Caryophylleae</taxon>
        <taxon>Saponaria</taxon>
    </lineage>
</organism>
<dbReference type="PANTHER" id="PTHR12498:SF0">
    <property type="entry name" value="PROTEIN N-TERMINAL ASPARAGINE AMIDOHYDROLASE"/>
    <property type="match status" value="1"/>
</dbReference>
<dbReference type="GO" id="GO:0008418">
    <property type="term" value="F:protein-N-terminal asparagine amidohydrolase activity"/>
    <property type="evidence" value="ECO:0007669"/>
    <property type="project" value="InterPro"/>
</dbReference>
<name>A0AAW1JB48_SAPOF</name>
<keyword evidence="2" id="KW-1185">Reference proteome</keyword>
<dbReference type="InterPro" id="IPR026750">
    <property type="entry name" value="NTAN1"/>
</dbReference>